<dbReference type="Gene3D" id="2.60.120.650">
    <property type="entry name" value="Cupin"/>
    <property type="match status" value="1"/>
</dbReference>
<name>A0A6S7HJ71_PARCT</name>
<reference evidence="2" key="1">
    <citation type="submission" date="2020-04" db="EMBL/GenBank/DDBJ databases">
        <authorList>
            <person name="Alioto T."/>
            <person name="Alioto T."/>
            <person name="Gomez Garrido J."/>
        </authorList>
    </citation>
    <scope>NUCLEOTIDE SEQUENCE</scope>
    <source>
        <strain evidence="2">A484AB</strain>
    </source>
</reference>
<protein>
    <submittedName>
        <fullName evidence="2">Ribosomal oxygenase 2</fullName>
    </submittedName>
</protein>
<sequence>MPKRKVVSESDKAPKKKLKSDSNVAPKTFVSKLSFDSPEQCLRSLIYPTTLEDFLAKYWEKEPHFVRRNDNEYFKEFPTKVKLEETAKKEHLEWDKDLFLSQDENGTETLGAEGRATVKNIQKYFKEKLTVLFNKPHRFH</sequence>
<keyword evidence="3" id="KW-1185">Reference proteome</keyword>
<dbReference type="AlphaFoldDB" id="A0A6S7HJ71"/>
<evidence type="ECO:0000256" key="1">
    <source>
        <dbReference type="SAM" id="MobiDB-lite"/>
    </source>
</evidence>
<feature type="non-terminal residue" evidence="2">
    <location>
        <position position="140"/>
    </location>
</feature>
<organism evidence="2 3">
    <name type="scientific">Paramuricea clavata</name>
    <name type="common">Red gorgonian</name>
    <name type="synonym">Violescent sea-whip</name>
    <dbReference type="NCBI Taxonomy" id="317549"/>
    <lineage>
        <taxon>Eukaryota</taxon>
        <taxon>Metazoa</taxon>
        <taxon>Cnidaria</taxon>
        <taxon>Anthozoa</taxon>
        <taxon>Octocorallia</taxon>
        <taxon>Malacalcyonacea</taxon>
        <taxon>Plexauridae</taxon>
        <taxon>Paramuricea</taxon>
    </lineage>
</organism>
<comment type="caution">
    <text evidence="2">The sequence shown here is derived from an EMBL/GenBank/DDBJ whole genome shotgun (WGS) entry which is preliminary data.</text>
</comment>
<feature type="region of interest" description="Disordered" evidence="1">
    <location>
        <begin position="1"/>
        <end position="22"/>
    </location>
</feature>
<proteinExistence type="predicted"/>
<dbReference type="EMBL" id="CACRXK020004566">
    <property type="protein sequence ID" value="CAB4003210.1"/>
    <property type="molecule type" value="Genomic_DNA"/>
</dbReference>
<gene>
    <name evidence="2" type="ORF">PACLA_8A034853</name>
</gene>
<evidence type="ECO:0000313" key="2">
    <source>
        <dbReference type="EMBL" id="CAB4003210.1"/>
    </source>
</evidence>
<accession>A0A6S7HJ71</accession>
<dbReference type="OrthoDB" id="448194at2759"/>
<feature type="compositionally biased region" description="Basic and acidic residues" evidence="1">
    <location>
        <begin position="1"/>
        <end position="13"/>
    </location>
</feature>
<evidence type="ECO:0000313" key="3">
    <source>
        <dbReference type="Proteomes" id="UP001152795"/>
    </source>
</evidence>
<dbReference type="Proteomes" id="UP001152795">
    <property type="component" value="Unassembled WGS sequence"/>
</dbReference>